<evidence type="ECO:0008006" key="7">
    <source>
        <dbReference type="Google" id="ProtNLM"/>
    </source>
</evidence>
<dbReference type="PANTHER" id="PTHR43179:SF12">
    <property type="entry name" value="GALACTOFURANOSYLTRANSFERASE GLFT2"/>
    <property type="match status" value="1"/>
</dbReference>
<evidence type="ECO:0000313" key="6">
    <source>
        <dbReference type="Proteomes" id="UP000231426"/>
    </source>
</evidence>
<sequence>MFKAKVSIIYLCWADEPQKYLAEALDSIQTQTYPKDLLQLVIVYNGPREGEISSVDYIRSEIFQRQNNLPETVVLEPGSNVGFPAGNNFGARYAVKNGADYVFLHNADGYLAAEAITELVKAMETNKNVGECQPLMLLHPEKELINSAGNNLHYLGIGYCYKYRETYKPNMAEIYDTGYVSGACAFMRADLLRQHGYWNERFFLYHEDTEYTLRLVSLGYRAVSVNRAIFYHKYNFSNKPDKMFWIERNRHVLQLMFYRWPTLILILPMEIIFNLGLLILSAAQGWIKELLAVYVYWMTPANWRQWLIDRHAIQRDRTVGDSRLLSRMTSRISFAGLKIPKIILLLANLVFTLYFFLLKIVIWW</sequence>
<evidence type="ECO:0000256" key="1">
    <source>
        <dbReference type="ARBA" id="ARBA00006739"/>
    </source>
</evidence>
<comment type="similarity">
    <text evidence="1">Belongs to the glycosyltransferase 2 family.</text>
</comment>
<dbReference type="EMBL" id="PFBV01000004">
    <property type="protein sequence ID" value="PIT88290.1"/>
    <property type="molecule type" value="Genomic_DNA"/>
</dbReference>
<evidence type="ECO:0000256" key="4">
    <source>
        <dbReference type="SAM" id="Phobius"/>
    </source>
</evidence>
<comment type="caution">
    <text evidence="5">The sequence shown here is derived from an EMBL/GenBank/DDBJ whole genome shotgun (WGS) entry which is preliminary data.</text>
</comment>
<keyword evidence="2" id="KW-0328">Glycosyltransferase</keyword>
<evidence type="ECO:0000256" key="3">
    <source>
        <dbReference type="ARBA" id="ARBA00022679"/>
    </source>
</evidence>
<feature type="transmembrane region" description="Helical" evidence="4">
    <location>
        <begin position="263"/>
        <end position="287"/>
    </location>
</feature>
<dbReference type="Pfam" id="PF13641">
    <property type="entry name" value="Glyco_tranf_2_3"/>
    <property type="match status" value="1"/>
</dbReference>
<organism evidence="5 6">
    <name type="scientific">Candidatus Magasanikbacteria bacterium CG10_big_fil_rev_8_21_14_0_10_36_32</name>
    <dbReference type="NCBI Taxonomy" id="1974646"/>
    <lineage>
        <taxon>Bacteria</taxon>
        <taxon>Candidatus Magasanikiibacteriota</taxon>
    </lineage>
</organism>
<dbReference type="AlphaFoldDB" id="A0A2M6W6B0"/>
<evidence type="ECO:0000313" key="5">
    <source>
        <dbReference type="EMBL" id="PIT88290.1"/>
    </source>
</evidence>
<reference evidence="6" key="1">
    <citation type="submission" date="2017-09" db="EMBL/GenBank/DDBJ databases">
        <title>Depth-based differentiation of microbial function through sediment-hosted aquifers and enrichment of novel symbionts in the deep terrestrial subsurface.</title>
        <authorList>
            <person name="Probst A.J."/>
            <person name="Ladd B."/>
            <person name="Jarett J.K."/>
            <person name="Geller-Mcgrath D.E."/>
            <person name="Sieber C.M.K."/>
            <person name="Emerson J.B."/>
            <person name="Anantharaman K."/>
            <person name="Thomas B.C."/>
            <person name="Malmstrom R."/>
            <person name="Stieglmeier M."/>
            <person name="Klingl A."/>
            <person name="Woyke T."/>
            <person name="Ryan C.M."/>
            <person name="Banfield J.F."/>
        </authorList>
    </citation>
    <scope>NUCLEOTIDE SEQUENCE [LARGE SCALE GENOMIC DNA]</scope>
</reference>
<keyword evidence="4" id="KW-1133">Transmembrane helix</keyword>
<keyword evidence="3" id="KW-0808">Transferase</keyword>
<gene>
    <name evidence="5" type="ORF">COU29_03420</name>
</gene>
<protein>
    <recommendedName>
        <fullName evidence="7">Glycosyltransferase 2-like domain-containing protein</fullName>
    </recommendedName>
</protein>
<dbReference type="Proteomes" id="UP000231426">
    <property type="component" value="Unassembled WGS sequence"/>
</dbReference>
<dbReference type="PANTHER" id="PTHR43179">
    <property type="entry name" value="RHAMNOSYLTRANSFERASE WBBL"/>
    <property type="match status" value="1"/>
</dbReference>
<keyword evidence="4" id="KW-0472">Membrane</keyword>
<name>A0A2M6W6B0_9BACT</name>
<dbReference type="SUPFAM" id="SSF53448">
    <property type="entry name" value="Nucleotide-diphospho-sugar transferases"/>
    <property type="match status" value="1"/>
</dbReference>
<dbReference type="GO" id="GO:0016757">
    <property type="term" value="F:glycosyltransferase activity"/>
    <property type="evidence" value="ECO:0007669"/>
    <property type="project" value="UniProtKB-KW"/>
</dbReference>
<keyword evidence="4" id="KW-0812">Transmembrane</keyword>
<dbReference type="Gene3D" id="3.90.550.10">
    <property type="entry name" value="Spore Coat Polysaccharide Biosynthesis Protein SpsA, Chain A"/>
    <property type="match status" value="1"/>
</dbReference>
<proteinExistence type="inferred from homology"/>
<evidence type="ECO:0000256" key="2">
    <source>
        <dbReference type="ARBA" id="ARBA00022676"/>
    </source>
</evidence>
<feature type="transmembrane region" description="Helical" evidence="4">
    <location>
        <begin position="342"/>
        <end position="362"/>
    </location>
</feature>
<accession>A0A2M6W6B0</accession>
<dbReference type="InterPro" id="IPR029044">
    <property type="entry name" value="Nucleotide-diphossugar_trans"/>
</dbReference>